<evidence type="ECO:0000259" key="1">
    <source>
        <dbReference type="Pfam" id="PF13091"/>
    </source>
</evidence>
<dbReference type="Gene3D" id="3.30.870.10">
    <property type="entry name" value="Endonuclease Chain A"/>
    <property type="match status" value="1"/>
</dbReference>
<dbReference type="Pfam" id="PF13091">
    <property type="entry name" value="PLDc_2"/>
    <property type="match status" value="1"/>
</dbReference>
<dbReference type="InterPro" id="IPR025202">
    <property type="entry name" value="PLD-like_dom"/>
</dbReference>
<sequence>MDTPSGVIMKKVITESNELKKQLKRIKPGVVAVAYLGKGWLDYLGKKLPDKLIVSPTPGSNPKSIREAIKRIGIKNVYFLDELHAKIYLGKSEALVGSCNLSRNGFEENEEAAVLIDDKKGVETLQAVIANYTALARDAYPEDSDKREKLKWLDKHKLKPQKSLGRRRSNTKSSLEDYLKKPNKSIIHLSTFVVEDYKFNKQIINKKVPETQGVKDLASYFKHTFGLRESLAVKPGDWLLLCGANKDGTPRKAGRIYWMFAHYVISGGVSDKSDKSVTKLVATRKGKEPPFPFELTDSVKDGIRKQWPTKKQEDHDALFKNNKTVEFLSDVMGKLRRVRK</sequence>
<name>T1CHX0_9ZZZZ</name>
<reference evidence="2" key="1">
    <citation type="submission" date="2013-08" db="EMBL/GenBank/DDBJ databases">
        <authorList>
            <person name="Mendez C."/>
            <person name="Richter M."/>
            <person name="Ferrer M."/>
            <person name="Sanchez J."/>
        </authorList>
    </citation>
    <scope>NUCLEOTIDE SEQUENCE</scope>
</reference>
<dbReference type="EMBL" id="AUZY01003887">
    <property type="protein sequence ID" value="EQD66935.1"/>
    <property type="molecule type" value="Genomic_DNA"/>
</dbReference>
<dbReference type="CDD" id="cd09117">
    <property type="entry name" value="PLDc_Bfil_DEXD_like"/>
    <property type="match status" value="1"/>
</dbReference>
<proteinExistence type="predicted"/>
<accession>T1CHX0</accession>
<dbReference type="SUPFAM" id="SSF56024">
    <property type="entry name" value="Phospholipase D/nuclease"/>
    <property type="match status" value="1"/>
</dbReference>
<feature type="domain" description="Phospholipase D-like" evidence="1">
    <location>
        <begin position="65"/>
        <end position="129"/>
    </location>
</feature>
<organism evidence="2">
    <name type="scientific">mine drainage metagenome</name>
    <dbReference type="NCBI Taxonomy" id="410659"/>
    <lineage>
        <taxon>unclassified sequences</taxon>
        <taxon>metagenomes</taxon>
        <taxon>ecological metagenomes</taxon>
    </lineage>
</organism>
<reference evidence="2" key="2">
    <citation type="journal article" date="2014" name="ISME J.">
        <title>Microbial stratification in low pH oxic and suboxic macroscopic growths along an acid mine drainage.</title>
        <authorList>
            <person name="Mendez-Garcia C."/>
            <person name="Mesa V."/>
            <person name="Sprenger R.R."/>
            <person name="Richter M."/>
            <person name="Diez M.S."/>
            <person name="Solano J."/>
            <person name="Bargiela R."/>
            <person name="Golyshina O.V."/>
            <person name="Manteca A."/>
            <person name="Ramos J.L."/>
            <person name="Gallego J.R."/>
            <person name="Llorente I."/>
            <person name="Martins Dos Santos V.A."/>
            <person name="Jensen O.N."/>
            <person name="Pelaez A.I."/>
            <person name="Sanchez J."/>
            <person name="Ferrer M."/>
        </authorList>
    </citation>
    <scope>NUCLEOTIDE SEQUENCE</scope>
</reference>
<comment type="caution">
    <text evidence="2">The sequence shown here is derived from an EMBL/GenBank/DDBJ whole genome shotgun (WGS) entry which is preliminary data.</text>
</comment>
<dbReference type="AlphaFoldDB" id="T1CHX0"/>
<evidence type="ECO:0000313" key="2">
    <source>
        <dbReference type="EMBL" id="EQD66935.1"/>
    </source>
</evidence>
<gene>
    <name evidence="2" type="ORF">B1B_06099</name>
</gene>
<protein>
    <submittedName>
        <fullName evidence="2">Phospholipase D/Transphosphatidylase</fullName>
    </submittedName>
</protein>